<reference evidence="1 2" key="1">
    <citation type="journal article" date="2012" name="Int. J. Syst. Evol. Microbiol.">
        <title>Vibrio caribbeanicus sp. nov., isolated from the marine sponge Scleritoderma cyanea.</title>
        <authorList>
            <person name="Hoffmann M."/>
            <person name="Monday S.R."/>
            <person name="Allard M.W."/>
            <person name="Strain E.A."/>
            <person name="Whittaker P."/>
            <person name="Naum M."/>
            <person name="McCarthy P.J."/>
            <person name="Lopez J.V."/>
            <person name="Fischer M."/>
            <person name="Brown E.W."/>
        </authorList>
    </citation>
    <scope>NUCLEOTIDE SEQUENCE [LARGE SCALE GENOMIC DNA]</scope>
    <source>
        <strain evidence="1 2">LMG 20546</strain>
    </source>
</reference>
<sequence length="179" mass="20542">MSIQSPSQRQLERQTIGVQFLQELFEQARLAVKVSPLDEKAYQSLMYDESQVLNWLNHYPLYCFKERAFHLGIQRVKSDAGEEVMIGIYDSRIGKLHILLLEPLSEPAGSELPERLMAIVTYVAIYFPDSIGVYLIDPPKPFLSNYGVYGYKILSSESEVPVMFANFEALFERHFRPSG</sequence>
<keyword evidence="2" id="KW-1185">Reference proteome</keyword>
<evidence type="ECO:0000313" key="2">
    <source>
        <dbReference type="Proteomes" id="UP000004371"/>
    </source>
</evidence>
<comment type="caution">
    <text evidence="1">The sequence shown here is derived from an EMBL/GenBank/DDBJ whole genome shotgun (WGS) entry which is preliminary data.</text>
</comment>
<dbReference type="OrthoDB" id="5899912at2"/>
<dbReference type="AlphaFoldDB" id="E8LSU8"/>
<evidence type="ECO:0000313" key="1">
    <source>
        <dbReference type="EMBL" id="EGA66141.1"/>
    </source>
</evidence>
<dbReference type="EMBL" id="AEVS01000049">
    <property type="protein sequence ID" value="EGA66141.1"/>
    <property type="molecule type" value="Genomic_DNA"/>
</dbReference>
<accession>E8LSU8</accession>
<dbReference type="eggNOG" id="ENOG5030TAV">
    <property type="taxonomic scope" value="Bacteria"/>
</dbReference>
<dbReference type="Proteomes" id="UP000004371">
    <property type="component" value="Unassembled WGS sequence"/>
</dbReference>
<name>E8LSU8_9VIBR</name>
<organism evidence="1 2">
    <name type="scientific">Vibrio brasiliensis LMG 20546</name>
    <dbReference type="NCBI Taxonomy" id="945543"/>
    <lineage>
        <taxon>Bacteria</taxon>
        <taxon>Pseudomonadati</taxon>
        <taxon>Pseudomonadota</taxon>
        <taxon>Gammaproteobacteria</taxon>
        <taxon>Vibrionales</taxon>
        <taxon>Vibrionaceae</taxon>
        <taxon>Vibrio</taxon>
        <taxon>Vibrio oreintalis group</taxon>
    </lineage>
</organism>
<proteinExistence type="predicted"/>
<dbReference type="RefSeq" id="WP_006878893.1">
    <property type="nucleotide sequence ID" value="NZ_AEVS01000049.1"/>
</dbReference>
<protein>
    <submittedName>
        <fullName evidence="1">Uncharacterized protein</fullName>
    </submittedName>
</protein>
<gene>
    <name evidence="1" type="ORF">VIBR0546_00210</name>
</gene>